<dbReference type="Gene3D" id="1.20.120.160">
    <property type="entry name" value="HPT domain"/>
    <property type="match status" value="1"/>
</dbReference>
<accession>A0A1M7M6B5</accession>
<dbReference type="InterPro" id="IPR008207">
    <property type="entry name" value="Sig_transdc_His_kin_Hpt_dom"/>
</dbReference>
<name>A0A1M7M6B5_RUMFL</name>
<dbReference type="AlphaFoldDB" id="A0A1M7M6B5"/>
<protein>
    <submittedName>
        <fullName evidence="2">Type I secretion C-terminal target domain (VC_A0849 subclass)</fullName>
    </submittedName>
</protein>
<dbReference type="InterPro" id="IPR036641">
    <property type="entry name" value="HPT_dom_sf"/>
</dbReference>
<dbReference type="Proteomes" id="UP000184394">
    <property type="component" value="Unassembled WGS sequence"/>
</dbReference>
<evidence type="ECO:0000259" key="1">
    <source>
        <dbReference type="Pfam" id="PF01627"/>
    </source>
</evidence>
<dbReference type="Pfam" id="PF01627">
    <property type="entry name" value="Hpt"/>
    <property type="match status" value="1"/>
</dbReference>
<sequence length="121" mass="13835">MELMDFYNAIGENYDLLLSRLLSSDRIEKYLTIFFSENSIADLKNQIINNEFQSAINTAHTLKGVTSTLGFDRLASDICVIHGVLKNNETEKAGILCQKIVEEYERIYKLWCNIHSKDGVL</sequence>
<dbReference type="EMBL" id="FRCT01000019">
    <property type="protein sequence ID" value="SHM86170.1"/>
    <property type="molecule type" value="Genomic_DNA"/>
</dbReference>
<feature type="domain" description="HPt" evidence="1">
    <location>
        <begin position="37"/>
        <end position="94"/>
    </location>
</feature>
<organism evidence="2 3">
    <name type="scientific">Ruminococcus flavefaciens</name>
    <dbReference type="NCBI Taxonomy" id="1265"/>
    <lineage>
        <taxon>Bacteria</taxon>
        <taxon>Bacillati</taxon>
        <taxon>Bacillota</taxon>
        <taxon>Clostridia</taxon>
        <taxon>Eubacteriales</taxon>
        <taxon>Oscillospiraceae</taxon>
        <taxon>Ruminococcus</taxon>
    </lineage>
</organism>
<evidence type="ECO:0000313" key="3">
    <source>
        <dbReference type="Proteomes" id="UP000184394"/>
    </source>
</evidence>
<dbReference type="SUPFAM" id="SSF47226">
    <property type="entry name" value="Histidine-containing phosphotransfer domain, HPT domain"/>
    <property type="match status" value="1"/>
</dbReference>
<proteinExistence type="predicted"/>
<reference evidence="2 3" key="1">
    <citation type="submission" date="2016-11" db="EMBL/GenBank/DDBJ databases">
        <authorList>
            <person name="Jaros S."/>
            <person name="Januszkiewicz K."/>
            <person name="Wedrychowicz H."/>
        </authorList>
    </citation>
    <scope>NUCLEOTIDE SEQUENCE [LARGE SCALE GENOMIC DNA]</scope>
    <source>
        <strain evidence="2 3">Y1</strain>
    </source>
</reference>
<dbReference type="GO" id="GO:0000160">
    <property type="term" value="P:phosphorelay signal transduction system"/>
    <property type="evidence" value="ECO:0007669"/>
    <property type="project" value="InterPro"/>
</dbReference>
<evidence type="ECO:0000313" key="2">
    <source>
        <dbReference type="EMBL" id="SHM86170.1"/>
    </source>
</evidence>
<dbReference type="OrthoDB" id="1669200at2"/>
<gene>
    <name evidence="2" type="ORF">SAMN04487860_11913</name>
</gene>